<comment type="caution">
    <text evidence="3">The sequence shown here is derived from an EMBL/GenBank/DDBJ whole genome shotgun (WGS) entry which is preliminary data.</text>
</comment>
<dbReference type="Proteomes" id="UP000583419">
    <property type="component" value="Unassembled WGS sequence"/>
</dbReference>
<evidence type="ECO:0000313" key="3">
    <source>
        <dbReference type="EMBL" id="NMF01870.1"/>
    </source>
</evidence>
<feature type="region of interest" description="Disordered" evidence="1">
    <location>
        <begin position="72"/>
        <end position="111"/>
    </location>
</feature>
<proteinExistence type="predicted"/>
<protein>
    <recommendedName>
        <fullName evidence="2">Leucine rich repeat variant domain-containing protein</fullName>
    </recommendedName>
</protein>
<feature type="domain" description="Leucine rich repeat variant" evidence="2">
    <location>
        <begin position="6"/>
        <end position="63"/>
    </location>
</feature>
<dbReference type="RefSeq" id="WP_168973130.1">
    <property type="nucleotide sequence ID" value="NZ_JABAGJ010000002.1"/>
</dbReference>
<evidence type="ECO:0000313" key="4">
    <source>
        <dbReference type="Proteomes" id="UP000583419"/>
    </source>
</evidence>
<name>A0A848D4Z6_9BIFI</name>
<dbReference type="EMBL" id="JABAGJ010000002">
    <property type="protein sequence ID" value="NMF01870.1"/>
    <property type="molecule type" value="Genomic_DNA"/>
</dbReference>
<evidence type="ECO:0000256" key="1">
    <source>
        <dbReference type="SAM" id="MobiDB-lite"/>
    </source>
</evidence>
<evidence type="ECO:0000259" key="2">
    <source>
        <dbReference type="Pfam" id="PF25591"/>
    </source>
</evidence>
<feature type="region of interest" description="Disordered" evidence="1">
    <location>
        <begin position="123"/>
        <end position="171"/>
    </location>
</feature>
<dbReference type="AlphaFoldDB" id="A0A848D4Z6"/>
<feature type="compositionally biased region" description="Low complexity" evidence="1">
    <location>
        <begin position="159"/>
        <end position="171"/>
    </location>
</feature>
<accession>A0A848D4Z6</accession>
<reference evidence="3 4" key="1">
    <citation type="submission" date="2020-04" db="EMBL/GenBank/DDBJ databases">
        <authorList>
            <person name="Hitch T.C.A."/>
            <person name="Wylensek D."/>
            <person name="Clavel T."/>
        </authorList>
    </citation>
    <scope>NUCLEOTIDE SEQUENCE [LARGE SCALE GENOMIC DNA]</scope>
    <source>
        <strain evidence="3 4">WCA-130-P53-4B</strain>
    </source>
</reference>
<dbReference type="Pfam" id="PF25591">
    <property type="entry name" value="LRV_2"/>
    <property type="match status" value="2"/>
</dbReference>
<sequence>MVDFDAAVAAVQDPNADPAFLARIAYENPEFGANVVANPRAYPGLKQWIAQFGDERARQQLIAMGWPVPPSGVQQRMAAEPVAQQPVMQQPAVEPSAAQQPAMSGSTSEYQAAEAYNADPAFNAANTPATAPADAAPAQENGYAAQSQSADDTEGQPVAAAQETSAAADTAAPANGYTAELAMQTTDQMLMAHIAGEAPELRPALARNPNIYPELLQWLGQLNDSAINAAIRSRQ</sequence>
<dbReference type="InterPro" id="IPR057893">
    <property type="entry name" value="LRV_2"/>
</dbReference>
<organism evidence="3 4">
    <name type="scientific">Bifidobacterium boum</name>
    <dbReference type="NCBI Taxonomy" id="78343"/>
    <lineage>
        <taxon>Bacteria</taxon>
        <taxon>Bacillati</taxon>
        <taxon>Actinomycetota</taxon>
        <taxon>Actinomycetes</taxon>
        <taxon>Bifidobacteriales</taxon>
        <taxon>Bifidobacteriaceae</taxon>
        <taxon>Bifidobacterium</taxon>
    </lineage>
</organism>
<gene>
    <name evidence="3" type="ORF">HF843_01490</name>
</gene>
<feature type="compositionally biased region" description="Polar residues" evidence="1">
    <location>
        <begin position="97"/>
        <end position="110"/>
    </location>
</feature>
<feature type="domain" description="Leucine rich repeat variant" evidence="2">
    <location>
        <begin position="179"/>
        <end position="235"/>
    </location>
</feature>
<feature type="compositionally biased region" description="Low complexity" evidence="1">
    <location>
        <begin position="123"/>
        <end position="138"/>
    </location>
</feature>
<feature type="compositionally biased region" description="Low complexity" evidence="1">
    <location>
        <begin position="78"/>
        <end position="95"/>
    </location>
</feature>